<dbReference type="InterPro" id="IPR052424">
    <property type="entry name" value="Kielin_Chordin-BMP_Reg"/>
</dbReference>
<evidence type="ECO:0000256" key="1">
    <source>
        <dbReference type="ARBA" id="ARBA00004613"/>
    </source>
</evidence>
<keyword evidence="7" id="KW-1185">Reference proteome</keyword>
<organism evidence="6">
    <name type="scientific">Medioppia subpectinata</name>
    <dbReference type="NCBI Taxonomy" id="1979941"/>
    <lineage>
        <taxon>Eukaryota</taxon>
        <taxon>Metazoa</taxon>
        <taxon>Ecdysozoa</taxon>
        <taxon>Arthropoda</taxon>
        <taxon>Chelicerata</taxon>
        <taxon>Arachnida</taxon>
        <taxon>Acari</taxon>
        <taxon>Acariformes</taxon>
        <taxon>Sarcoptiformes</taxon>
        <taxon>Oribatida</taxon>
        <taxon>Brachypylina</taxon>
        <taxon>Oppioidea</taxon>
        <taxon>Oppiidae</taxon>
        <taxon>Medioppia</taxon>
    </lineage>
</organism>
<dbReference type="Proteomes" id="UP000759131">
    <property type="component" value="Unassembled WGS sequence"/>
</dbReference>
<evidence type="ECO:0000256" key="2">
    <source>
        <dbReference type="ARBA" id="ARBA00022525"/>
    </source>
</evidence>
<protein>
    <recommendedName>
        <fullName evidence="5">VWFC domain-containing protein</fullName>
    </recommendedName>
</protein>
<comment type="subcellular location">
    <subcellularLocation>
        <location evidence="1">Secreted</location>
    </subcellularLocation>
</comment>
<dbReference type="OrthoDB" id="6511869at2759"/>
<dbReference type="GO" id="GO:0005576">
    <property type="term" value="C:extracellular region"/>
    <property type="evidence" value="ECO:0007669"/>
    <property type="project" value="UniProtKB-SubCell"/>
</dbReference>
<evidence type="ECO:0000259" key="5">
    <source>
        <dbReference type="PROSITE" id="PS50184"/>
    </source>
</evidence>
<dbReference type="SMART" id="SM00214">
    <property type="entry name" value="VWC"/>
    <property type="match status" value="5"/>
</dbReference>
<evidence type="ECO:0000313" key="6">
    <source>
        <dbReference type="EMBL" id="CAD7620704.1"/>
    </source>
</evidence>
<dbReference type="InterPro" id="IPR001007">
    <property type="entry name" value="VWF_dom"/>
</dbReference>
<evidence type="ECO:0000313" key="7">
    <source>
        <dbReference type="Proteomes" id="UP000759131"/>
    </source>
</evidence>
<dbReference type="PANTHER" id="PTHR46698">
    <property type="entry name" value="CROSSVEINLESS 2"/>
    <property type="match status" value="1"/>
</dbReference>
<name>A0A7R9KD94_9ACAR</name>
<dbReference type="AlphaFoldDB" id="A0A7R9KD94"/>
<feature type="domain" description="VWFC" evidence="5">
    <location>
        <begin position="616"/>
        <end position="692"/>
    </location>
</feature>
<dbReference type="EMBL" id="OC854894">
    <property type="protein sequence ID" value="CAD7620704.1"/>
    <property type="molecule type" value="Genomic_DNA"/>
</dbReference>
<gene>
    <name evidence="6" type="ORF">OSB1V03_LOCUS1185</name>
</gene>
<keyword evidence="2" id="KW-0964">Secreted</keyword>
<reference evidence="6" key="1">
    <citation type="submission" date="2020-11" db="EMBL/GenBank/DDBJ databases">
        <authorList>
            <person name="Tran Van P."/>
        </authorList>
    </citation>
    <scope>NUCLEOTIDE SEQUENCE</scope>
</reference>
<dbReference type="GO" id="GO:0030513">
    <property type="term" value="P:positive regulation of BMP signaling pathway"/>
    <property type="evidence" value="ECO:0007669"/>
    <property type="project" value="TreeGrafter"/>
</dbReference>
<dbReference type="PROSITE" id="PS50184">
    <property type="entry name" value="VWFC_2"/>
    <property type="match status" value="2"/>
</dbReference>
<proteinExistence type="predicted"/>
<evidence type="ECO:0000256" key="3">
    <source>
        <dbReference type="ARBA" id="ARBA00022729"/>
    </source>
</evidence>
<feature type="region of interest" description="Disordered" evidence="4">
    <location>
        <begin position="355"/>
        <end position="413"/>
    </location>
</feature>
<feature type="domain" description="VWFC" evidence="5">
    <location>
        <begin position="199"/>
        <end position="272"/>
    </location>
</feature>
<dbReference type="PANTHER" id="PTHR46698:SF7">
    <property type="entry name" value="VWFD DOMAIN-CONTAINING PROTEIN"/>
    <property type="match status" value="1"/>
</dbReference>
<sequence length="779" mass="89480">MIPQLLNVIGVELATANNTAKQINFSQNINRILDDVLQNICFSKKTANNYQQIQLPVQSINIRINDTTGHLPHKCPVCVDRRLLQHYMARGCTPVIKGGCECPDRYECPSGAFVSAPIIRIADDCLWKDQSYRSGDTFIDEEACRVCQCGTDSQNVDCKPLVDCPDVSTLMNITQCFRYNKCCPKLNCFANILWKSNTKVCKYKGREYRLGDRIETDDRCLSCVCDERWDDDRHVSTCRPIECDLRTNKQIRQGCTPVYDRNQCCPVDYTCPNRNRHRIRGLESGSLMCEFEGRKYPLRSHLYSGNKCHKCLCQIPPQFTCTQSRLLRKRDELNQQIVAKVERINLKDFGIDRQTKREIERQSPAVQREGEPKWWPNREPVDNTGRRPLPYPRANPSSSSATSDRYFRGQRVASRRDRAFVTYEGDEYPPPTPDIPSPIDWSASPQRVGLQVEPRVAARRAFNFSQQPTPTSRPNQSKPTANCTQKCVDNKYLKHYYERQCEPLMDYQCRCPIAFQCPDITPNTTVCQFGGRVFPVGSRIPVQNPCRICECRDFGRTRGQVMAEIDCGVGIECPEEAFGLKPEPNCYFAYERDRCCGRQVCANTTRTQNQPKRDDKVCTYGGRQYRRGERIYPDEDNCKICHCDEHWDDSHPLNTLSCHRHQCELQLNRDFAQGCLPIYHEGSCCPIEYKCPQTSEKRSVLSIYSGHDLKQCWFDGRNYTVGQRLVTGNPCVSCECKAPPDFTCVQKSCPTPKHNCYVGKWDNSVCCQHYTCSPTLDYN</sequence>
<accession>A0A7R9KD94</accession>
<dbReference type="EMBL" id="CAJPIZ010000319">
    <property type="protein sequence ID" value="CAG2101134.1"/>
    <property type="molecule type" value="Genomic_DNA"/>
</dbReference>
<keyword evidence="3" id="KW-0732">Signal</keyword>
<evidence type="ECO:0000256" key="4">
    <source>
        <dbReference type="SAM" id="MobiDB-lite"/>
    </source>
</evidence>